<organism evidence="2 3">
    <name type="scientific">Streptococcus ratti</name>
    <dbReference type="NCBI Taxonomy" id="1341"/>
    <lineage>
        <taxon>Bacteria</taxon>
        <taxon>Bacillati</taxon>
        <taxon>Bacillota</taxon>
        <taxon>Bacilli</taxon>
        <taxon>Lactobacillales</taxon>
        <taxon>Streptococcaceae</taxon>
        <taxon>Streptococcus</taxon>
    </lineage>
</organism>
<protein>
    <submittedName>
        <fullName evidence="2">IS3 family transposase</fullName>
    </submittedName>
</protein>
<comment type="caution">
    <text evidence="2">The sequence shown here is derived from an EMBL/GenBank/DDBJ whole genome shotgun (WGS) entry which is preliminary data.</text>
</comment>
<sequence>MHLYCSTILIFVKRFLRKCSDPAPIEPFFGQFKTESCKLKTYKTFEELSADIDHYIYFYNNHPYHKRSTRASLLISRGARPLPNLLLCDRLLDRAVHSEYLNIRKR</sequence>
<reference evidence="2 3" key="1">
    <citation type="submission" date="2020-04" db="EMBL/GenBank/DDBJ databases">
        <title>MicrobeNet Type strains.</title>
        <authorList>
            <person name="Nicholson A.C."/>
        </authorList>
    </citation>
    <scope>NUCLEOTIDE SEQUENCE [LARGE SCALE GENOMIC DNA]</scope>
    <source>
        <strain evidence="2 3">DSM 22768</strain>
    </source>
</reference>
<dbReference type="Pfam" id="PF13333">
    <property type="entry name" value="rve_2"/>
    <property type="match status" value="1"/>
</dbReference>
<evidence type="ECO:0000259" key="1">
    <source>
        <dbReference type="Pfam" id="PF13333"/>
    </source>
</evidence>
<evidence type="ECO:0000313" key="2">
    <source>
        <dbReference type="EMBL" id="NMD48920.1"/>
    </source>
</evidence>
<accession>A0A7X9LFI4</accession>
<dbReference type="GO" id="GO:0015074">
    <property type="term" value="P:DNA integration"/>
    <property type="evidence" value="ECO:0007669"/>
    <property type="project" value="InterPro"/>
</dbReference>
<dbReference type="AlphaFoldDB" id="A0A7X9LFI4"/>
<gene>
    <name evidence="2" type="ORF">HHO37_04340</name>
</gene>
<name>A0A7X9LFI4_STRRT</name>
<dbReference type="EMBL" id="JABASA010000007">
    <property type="protein sequence ID" value="NMD48920.1"/>
    <property type="molecule type" value="Genomic_DNA"/>
</dbReference>
<evidence type="ECO:0000313" key="3">
    <source>
        <dbReference type="Proteomes" id="UP000532121"/>
    </source>
</evidence>
<dbReference type="SUPFAM" id="SSF53098">
    <property type="entry name" value="Ribonuclease H-like"/>
    <property type="match status" value="1"/>
</dbReference>
<dbReference type="InterPro" id="IPR012337">
    <property type="entry name" value="RNaseH-like_sf"/>
</dbReference>
<dbReference type="Proteomes" id="UP000532121">
    <property type="component" value="Unassembled WGS sequence"/>
</dbReference>
<feature type="domain" description="Integrase catalytic" evidence="1">
    <location>
        <begin position="26"/>
        <end position="62"/>
    </location>
</feature>
<dbReference type="InterPro" id="IPR001584">
    <property type="entry name" value="Integrase_cat-core"/>
</dbReference>
<proteinExistence type="predicted"/>